<proteinExistence type="predicted"/>
<dbReference type="EMBL" id="JAEFCI010001900">
    <property type="protein sequence ID" value="KAG5462608.1"/>
    <property type="molecule type" value="Genomic_DNA"/>
</dbReference>
<feature type="region of interest" description="Disordered" evidence="1">
    <location>
        <begin position="1"/>
        <end position="25"/>
    </location>
</feature>
<comment type="caution">
    <text evidence="2">The sequence shown here is derived from an EMBL/GenBank/DDBJ whole genome shotgun (WGS) entry which is preliminary data.</text>
</comment>
<evidence type="ECO:0000313" key="3">
    <source>
        <dbReference type="Proteomes" id="UP000673691"/>
    </source>
</evidence>
<accession>A0A8H8DLD8</accession>
<feature type="compositionally biased region" description="Basic and acidic residues" evidence="1">
    <location>
        <begin position="10"/>
        <end position="25"/>
    </location>
</feature>
<evidence type="ECO:0000256" key="1">
    <source>
        <dbReference type="SAM" id="MobiDB-lite"/>
    </source>
</evidence>
<keyword evidence="3" id="KW-1185">Reference proteome</keyword>
<gene>
    <name evidence="2" type="ORF">BJ554DRAFT_4439</name>
</gene>
<dbReference type="Proteomes" id="UP000673691">
    <property type="component" value="Unassembled WGS sequence"/>
</dbReference>
<sequence length="228" mass="26481">MSVADSLRALQERHQKEDEKRHRERELEDLRLRLARAEEHFRVLEAALQAREEREEPVKLEKHDDDVDYDPDEEVVRKERVEKYLRENQNTWKYSECDEDERTLLGAVPTYNGTGDVPALNGFVNKLEMAANRAGFNDEETLDLGVTRLMGQAAVIWQSHCRANPQGSPSRWRRWEDLKGALVAAYYPREHLQAATVKLMEVTQQSCGNNLKKHIETLNALYMELPVP</sequence>
<protein>
    <submittedName>
        <fullName evidence="2">Uncharacterized protein</fullName>
    </submittedName>
</protein>
<dbReference type="AlphaFoldDB" id="A0A8H8DLD8"/>
<name>A0A8H8DLD8_9FUNG</name>
<reference evidence="2 3" key="1">
    <citation type="journal article" name="Sci. Rep.">
        <title>Genome-scale phylogenetic analyses confirm Olpidium as the closest living zoosporic fungus to the non-flagellated, terrestrial fungi.</title>
        <authorList>
            <person name="Chang Y."/>
            <person name="Rochon D."/>
            <person name="Sekimoto S."/>
            <person name="Wang Y."/>
            <person name="Chovatia M."/>
            <person name="Sandor L."/>
            <person name="Salamov A."/>
            <person name="Grigoriev I.V."/>
            <person name="Stajich J.E."/>
            <person name="Spatafora J.W."/>
        </authorList>
    </citation>
    <scope>NUCLEOTIDE SEQUENCE [LARGE SCALE GENOMIC DNA]</scope>
    <source>
        <strain evidence="2">S191</strain>
    </source>
</reference>
<evidence type="ECO:0000313" key="2">
    <source>
        <dbReference type="EMBL" id="KAG5462608.1"/>
    </source>
</evidence>
<organism evidence="2 3">
    <name type="scientific">Olpidium bornovanus</name>
    <dbReference type="NCBI Taxonomy" id="278681"/>
    <lineage>
        <taxon>Eukaryota</taxon>
        <taxon>Fungi</taxon>
        <taxon>Fungi incertae sedis</taxon>
        <taxon>Olpidiomycota</taxon>
        <taxon>Olpidiomycotina</taxon>
        <taxon>Olpidiomycetes</taxon>
        <taxon>Olpidiales</taxon>
        <taxon>Olpidiaceae</taxon>
        <taxon>Olpidium</taxon>
    </lineage>
</organism>